<dbReference type="Pfam" id="PF14697">
    <property type="entry name" value="Fer4_21"/>
    <property type="match status" value="1"/>
</dbReference>
<keyword evidence="6" id="KW-0408">Iron</keyword>
<dbReference type="Gene3D" id="3.30.70.20">
    <property type="match status" value="1"/>
</dbReference>
<protein>
    <submittedName>
        <fullName evidence="9">4Fe-4S binding domain-containing protein</fullName>
    </submittedName>
</protein>
<evidence type="ECO:0000256" key="5">
    <source>
        <dbReference type="ARBA" id="ARBA00022982"/>
    </source>
</evidence>
<dbReference type="GO" id="GO:0046872">
    <property type="term" value="F:metal ion binding"/>
    <property type="evidence" value="ECO:0007669"/>
    <property type="project" value="UniProtKB-KW"/>
</dbReference>
<dbReference type="GO" id="GO:0051539">
    <property type="term" value="F:4 iron, 4 sulfur cluster binding"/>
    <property type="evidence" value="ECO:0007669"/>
    <property type="project" value="UniProtKB-KW"/>
</dbReference>
<evidence type="ECO:0000259" key="8">
    <source>
        <dbReference type="PROSITE" id="PS51379"/>
    </source>
</evidence>
<dbReference type="OrthoDB" id="5488678at2"/>
<dbReference type="PANTHER" id="PTHR43687">
    <property type="entry name" value="ADENYLYLSULFATE REDUCTASE, BETA SUBUNIT"/>
    <property type="match status" value="1"/>
</dbReference>
<evidence type="ECO:0000256" key="1">
    <source>
        <dbReference type="ARBA" id="ARBA00022448"/>
    </source>
</evidence>
<evidence type="ECO:0000256" key="6">
    <source>
        <dbReference type="ARBA" id="ARBA00023004"/>
    </source>
</evidence>
<keyword evidence="1" id="KW-0813">Transport</keyword>
<organism evidence="9 10">
    <name type="scientific">Desulfoluna spongiiphila</name>
    <dbReference type="NCBI Taxonomy" id="419481"/>
    <lineage>
        <taxon>Bacteria</taxon>
        <taxon>Pseudomonadati</taxon>
        <taxon>Thermodesulfobacteriota</taxon>
        <taxon>Desulfobacteria</taxon>
        <taxon>Desulfobacterales</taxon>
        <taxon>Desulfolunaceae</taxon>
        <taxon>Desulfoluna</taxon>
    </lineage>
</organism>
<dbReference type="AlphaFoldDB" id="A0A1G5DAR2"/>
<evidence type="ECO:0000313" key="9">
    <source>
        <dbReference type="EMBL" id="SCY11706.1"/>
    </source>
</evidence>
<keyword evidence="3" id="KW-0479">Metal-binding</keyword>
<reference evidence="9 10" key="1">
    <citation type="submission" date="2016-10" db="EMBL/GenBank/DDBJ databases">
        <authorList>
            <person name="de Groot N.N."/>
        </authorList>
    </citation>
    <scope>NUCLEOTIDE SEQUENCE [LARGE SCALE GENOMIC DNA]</scope>
    <source>
        <strain evidence="9 10">AA1</strain>
    </source>
</reference>
<sequence length="360" mass="39989">MAQTIYRRLQQVLDTLPNGFPAADDGVEIKILERIFTEEEAAIFCDLRLTYETAEQISERSGRPLEGLDDHLKRMWGKGQIFGIDFGGVYVYRMAPWIFGIYEFQLKSLDREMAEICKAYETCFASQFFTHDPPMMHVVPVEEELGSDSQALPFDQVSAIIEKGKSFAVTDCICKKEHELMGEPCTKPMEVCLSIAPVPGFFDNHPLKLRPITKEEAYGVLKMAEEAGLVHMTNNFEKGHFYICNCCGCCCGVLRAKNELGLTNAVHSNYTAVIDDEACVGCGLCADERCQVSAIDEVEDGYRVNADLCIGCGLCISTCPADAVSLVRKPESSLVAPPKNEADWYARRGESRGVDFSSFA</sequence>
<evidence type="ECO:0000256" key="7">
    <source>
        <dbReference type="ARBA" id="ARBA00023014"/>
    </source>
</evidence>
<keyword evidence="2" id="KW-0004">4Fe-4S</keyword>
<keyword evidence="5" id="KW-0249">Electron transport</keyword>
<keyword evidence="10" id="KW-1185">Reference proteome</keyword>
<gene>
    <name evidence="9" type="ORF">SAMN05216233_10480</name>
</gene>
<dbReference type="PROSITE" id="PS00198">
    <property type="entry name" value="4FE4S_FER_1"/>
    <property type="match status" value="1"/>
</dbReference>
<evidence type="ECO:0000313" key="10">
    <source>
        <dbReference type="Proteomes" id="UP000198870"/>
    </source>
</evidence>
<evidence type="ECO:0000256" key="4">
    <source>
        <dbReference type="ARBA" id="ARBA00022737"/>
    </source>
</evidence>
<feature type="domain" description="4Fe-4S ferredoxin-type" evidence="8">
    <location>
        <begin position="270"/>
        <end position="299"/>
    </location>
</feature>
<dbReference type="InterPro" id="IPR017896">
    <property type="entry name" value="4Fe4S_Fe-S-bd"/>
</dbReference>
<dbReference type="PANTHER" id="PTHR43687:SF6">
    <property type="entry name" value="L-ASPARTATE SEMIALDEHYDE SULFURTRANSFERASE IRON-SULFUR SUBUNIT"/>
    <property type="match status" value="1"/>
</dbReference>
<accession>A0A1G5DAR2</accession>
<dbReference type="PROSITE" id="PS51379">
    <property type="entry name" value="4FE4S_FER_2"/>
    <property type="match status" value="2"/>
</dbReference>
<evidence type="ECO:0000256" key="2">
    <source>
        <dbReference type="ARBA" id="ARBA00022485"/>
    </source>
</evidence>
<feature type="domain" description="4Fe-4S ferredoxin-type" evidence="8">
    <location>
        <begin position="300"/>
        <end position="329"/>
    </location>
</feature>
<dbReference type="Proteomes" id="UP000198870">
    <property type="component" value="Unassembled WGS sequence"/>
</dbReference>
<dbReference type="RefSeq" id="WP_092209783.1">
    <property type="nucleotide sequence ID" value="NZ_FMUX01000004.1"/>
</dbReference>
<keyword evidence="4" id="KW-0677">Repeat</keyword>
<evidence type="ECO:0000256" key="3">
    <source>
        <dbReference type="ARBA" id="ARBA00022723"/>
    </source>
</evidence>
<dbReference type="InterPro" id="IPR017900">
    <property type="entry name" value="4Fe4S_Fe_S_CS"/>
</dbReference>
<keyword evidence="7" id="KW-0411">Iron-sulfur</keyword>
<dbReference type="STRING" id="419481.SAMN05216233_10480"/>
<proteinExistence type="predicted"/>
<name>A0A1G5DAR2_9BACT</name>
<dbReference type="EMBL" id="FMUX01000004">
    <property type="protein sequence ID" value="SCY11706.1"/>
    <property type="molecule type" value="Genomic_DNA"/>
</dbReference>
<dbReference type="SUPFAM" id="SSF54862">
    <property type="entry name" value="4Fe-4S ferredoxins"/>
    <property type="match status" value="1"/>
</dbReference>
<dbReference type="InterPro" id="IPR050572">
    <property type="entry name" value="Fe-S_Ferredoxin"/>
</dbReference>